<evidence type="ECO:0000313" key="1">
    <source>
        <dbReference type="EMBL" id="TMS09584.1"/>
    </source>
</evidence>
<evidence type="ECO:0000313" key="2">
    <source>
        <dbReference type="Proteomes" id="UP000793456"/>
    </source>
</evidence>
<proteinExistence type="predicted"/>
<name>A0ACD3QR51_LARCR</name>
<organism evidence="1 2">
    <name type="scientific">Larimichthys crocea</name>
    <name type="common">Large yellow croaker</name>
    <name type="synonym">Pseudosciaena crocea</name>
    <dbReference type="NCBI Taxonomy" id="215358"/>
    <lineage>
        <taxon>Eukaryota</taxon>
        <taxon>Metazoa</taxon>
        <taxon>Chordata</taxon>
        <taxon>Craniata</taxon>
        <taxon>Vertebrata</taxon>
        <taxon>Euteleostomi</taxon>
        <taxon>Actinopterygii</taxon>
        <taxon>Neopterygii</taxon>
        <taxon>Teleostei</taxon>
        <taxon>Neoteleostei</taxon>
        <taxon>Acanthomorphata</taxon>
        <taxon>Eupercaria</taxon>
        <taxon>Sciaenidae</taxon>
        <taxon>Larimichthys</taxon>
    </lineage>
</organism>
<comment type="caution">
    <text evidence="1">The sequence shown here is derived from an EMBL/GenBank/DDBJ whole genome shotgun (WGS) entry which is preliminary data.</text>
</comment>
<protein>
    <submittedName>
        <fullName evidence="1">Uncharacterized protein</fullName>
    </submittedName>
</protein>
<keyword evidence="2" id="KW-1185">Reference proteome</keyword>
<accession>A0ACD3QR51</accession>
<dbReference type="Proteomes" id="UP000793456">
    <property type="component" value="Chromosome XV"/>
</dbReference>
<reference evidence="1" key="1">
    <citation type="submission" date="2018-11" db="EMBL/GenBank/DDBJ databases">
        <title>The sequence and de novo assembly of Larimichthys crocea genome using PacBio and Hi-C technologies.</title>
        <authorList>
            <person name="Xu P."/>
            <person name="Chen B."/>
            <person name="Zhou Z."/>
            <person name="Ke Q."/>
            <person name="Wu Y."/>
            <person name="Bai H."/>
            <person name="Pu F."/>
        </authorList>
    </citation>
    <scope>NUCLEOTIDE SEQUENCE</scope>
    <source>
        <tissue evidence="1">Muscle</tissue>
    </source>
</reference>
<gene>
    <name evidence="1" type="ORF">E3U43_002243</name>
</gene>
<sequence>MDKSLLLVLFCLQAFLLITAFTYTDAATLGKDGTLRPAMRRPPVKKVKMPYWMTCWKKPGGCSAFKVPPPVTHKPIKPEASF</sequence>
<dbReference type="EMBL" id="CM011688">
    <property type="protein sequence ID" value="TMS09584.1"/>
    <property type="molecule type" value="Genomic_DNA"/>
</dbReference>